<dbReference type="Pfam" id="PF12728">
    <property type="entry name" value="HTH_17"/>
    <property type="match status" value="1"/>
</dbReference>
<proteinExistence type="predicted"/>
<organism evidence="2 3">
    <name type="scientific">Paracholeplasma vituli</name>
    <dbReference type="NCBI Taxonomy" id="69473"/>
    <lineage>
        <taxon>Bacteria</taxon>
        <taxon>Bacillati</taxon>
        <taxon>Mycoplasmatota</taxon>
        <taxon>Mollicutes</taxon>
        <taxon>Acholeplasmatales</taxon>
        <taxon>Acholeplasmataceae</taxon>
        <taxon>Paracholeplasma</taxon>
    </lineage>
</organism>
<keyword evidence="3" id="KW-1185">Reference proteome</keyword>
<dbReference type="SUPFAM" id="SSF46955">
    <property type="entry name" value="Putative DNA-binding domain"/>
    <property type="match status" value="1"/>
</dbReference>
<reference evidence="3" key="1">
    <citation type="submission" date="2023-07" db="EMBL/GenBank/DDBJ databases">
        <title>Novel Mycoplasma species identified in domestic and wild animals.</title>
        <authorList>
            <person name="Volokhov D.V."/>
            <person name="Furtak V.A."/>
            <person name="Zagorodnyaya T.A."/>
        </authorList>
    </citation>
    <scope>NUCLEOTIDE SEQUENCE [LARGE SCALE GENOMIC DNA]</scope>
    <source>
        <strain evidence="3">92-19</strain>
    </source>
</reference>
<comment type="caution">
    <text evidence="2">The sequence shown here is derived from an EMBL/GenBank/DDBJ whole genome shotgun (WGS) entry which is preliminary data.</text>
</comment>
<dbReference type="InterPro" id="IPR009061">
    <property type="entry name" value="DNA-bd_dom_put_sf"/>
</dbReference>
<protein>
    <submittedName>
        <fullName evidence="2">Helix-turn-helix domain-containing protein</fullName>
    </submittedName>
</protein>
<evidence type="ECO:0000313" key="3">
    <source>
        <dbReference type="Proteomes" id="UP001209076"/>
    </source>
</evidence>
<evidence type="ECO:0000259" key="1">
    <source>
        <dbReference type="Pfam" id="PF12728"/>
    </source>
</evidence>
<gene>
    <name evidence="2" type="ORF">N7603_08095</name>
</gene>
<sequence>MKIYSVFEVCEMLAVSRKTINKYIALGELKAIRLGNQLRVTEESLEKFLTLKEIKVKEKLIDTLKNK</sequence>
<dbReference type="EMBL" id="JAOEGN010000019">
    <property type="protein sequence ID" value="MCU0105618.1"/>
    <property type="molecule type" value="Genomic_DNA"/>
</dbReference>
<dbReference type="Gene3D" id="1.10.1660.10">
    <property type="match status" value="1"/>
</dbReference>
<dbReference type="InterPro" id="IPR010093">
    <property type="entry name" value="SinI_DNA-bd"/>
</dbReference>
<dbReference type="RefSeq" id="WP_262096937.1">
    <property type="nucleotide sequence ID" value="NZ_JAOEGN010000019.1"/>
</dbReference>
<dbReference type="InterPro" id="IPR041657">
    <property type="entry name" value="HTH_17"/>
</dbReference>
<dbReference type="NCBIfam" id="TIGR01764">
    <property type="entry name" value="excise"/>
    <property type="match status" value="1"/>
</dbReference>
<dbReference type="Proteomes" id="UP001209076">
    <property type="component" value="Unassembled WGS sequence"/>
</dbReference>
<feature type="domain" description="Helix-turn-helix" evidence="1">
    <location>
        <begin position="4"/>
        <end position="49"/>
    </location>
</feature>
<name>A0ABT2PXZ6_9MOLU</name>
<evidence type="ECO:0000313" key="2">
    <source>
        <dbReference type="EMBL" id="MCU0105618.1"/>
    </source>
</evidence>
<accession>A0ABT2PXZ6</accession>